<dbReference type="Gene3D" id="3.40.50.150">
    <property type="entry name" value="Vaccinia Virus protein VP39"/>
    <property type="match status" value="1"/>
</dbReference>
<dbReference type="InterPro" id="IPR029063">
    <property type="entry name" value="SAM-dependent_MTases_sf"/>
</dbReference>
<reference evidence="1 2" key="1">
    <citation type="submission" date="2024-06" db="EMBL/GenBank/DDBJ databases">
        <title>A chromosome level genome sequence of Diviner's sage (Salvia divinorum).</title>
        <authorList>
            <person name="Ford S.A."/>
            <person name="Ro D.-K."/>
            <person name="Ness R.W."/>
            <person name="Phillips M.A."/>
        </authorList>
    </citation>
    <scope>NUCLEOTIDE SEQUENCE [LARGE SCALE GENOMIC DNA]</scope>
    <source>
        <strain evidence="1">SAF-2024a</strain>
        <tissue evidence="1">Leaf</tissue>
    </source>
</reference>
<dbReference type="PANTHER" id="PTHR14614">
    <property type="entry name" value="HEPATOCELLULAR CARCINOMA-ASSOCIATED ANTIGEN"/>
    <property type="match status" value="1"/>
</dbReference>
<proteinExistence type="predicted"/>
<keyword evidence="2" id="KW-1185">Reference proteome</keyword>
<comment type="caution">
    <text evidence="1">The sequence shown here is derived from an EMBL/GenBank/DDBJ whole genome shotgun (WGS) entry which is preliminary data.</text>
</comment>
<dbReference type="SUPFAM" id="SSF53335">
    <property type="entry name" value="S-adenosyl-L-methionine-dependent methyltransferases"/>
    <property type="match status" value="1"/>
</dbReference>
<sequence>MAGIAEEPQPPVTEEEDENVVAELGLYKGQVRLVSDCEEEIMLLWAIQQPIFSKNNAFVSQSSLQLKIDACGRSLSILQSPSSLGTPGVTGAVMWDSGIILGKFLEQSVESGKISLQGKNVVELGSGCGLVGCIAALLGAHVILTDLPDRLKLLKKNVETNLYGDMRGSARVVELTWGDNLDKDFTDPSPDFVLGSDVVYSEGAVVELMETLAELCGKQTTVILAGELRNDAILEYFLEAASKEFIVGRVDEDQWHPDYRSSRVAIYVLVKILKY</sequence>
<keyword evidence="1" id="KW-0808">Transferase</keyword>
<evidence type="ECO:0000313" key="1">
    <source>
        <dbReference type="EMBL" id="KAL1544883.1"/>
    </source>
</evidence>
<dbReference type="Pfam" id="PF10294">
    <property type="entry name" value="Methyltransf_16"/>
    <property type="match status" value="1"/>
</dbReference>
<evidence type="ECO:0000313" key="2">
    <source>
        <dbReference type="Proteomes" id="UP001567538"/>
    </source>
</evidence>
<dbReference type="InterPro" id="IPR019410">
    <property type="entry name" value="Methyltransf_16"/>
</dbReference>
<accession>A0ABD1GPA5</accession>
<keyword evidence="1" id="KW-0489">Methyltransferase</keyword>
<gene>
    <name evidence="1" type="ORF">AAHA92_21676</name>
</gene>
<dbReference type="AlphaFoldDB" id="A0ABD1GPA5"/>
<protein>
    <submittedName>
        <fullName evidence="1">Protein N-lysine methyltransferase METTL21A</fullName>
    </submittedName>
</protein>
<dbReference type="Proteomes" id="UP001567538">
    <property type="component" value="Unassembled WGS sequence"/>
</dbReference>
<dbReference type="PANTHER" id="PTHR14614:SF109">
    <property type="entry name" value="RIBOSOMAL LYSINE N-METHYLTRANSFERASE 5"/>
    <property type="match status" value="1"/>
</dbReference>
<name>A0ABD1GPA5_SALDI</name>
<dbReference type="EMBL" id="JBEAFC010000008">
    <property type="protein sequence ID" value="KAL1544883.1"/>
    <property type="molecule type" value="Genomic_DNA"/>
</dbReference>
<dbReference type="GO" id="GO:0008168">
    <property type="term" value="F:methyltransferase activity"/>
    <property type="evidence" value="ECO:0007669"/>
    <property type="project" value="UniProtKB-KW"/>
</dbReference>
<dbReference type="GO" id="GO:0032259">
    <property type="term" value="P:methylation"/>
    <property type="evidence" value="ECO:0007669"/>
    <property type="project" value="UniProtKB-KW"/>
</dbReference>
<dbReference type="CDD" id="cd02440">
    <property type="entry name" value="AdoMet_MTases"/>
    <property type="match status" value="1"/>
</dbReference>
<organism evidence="1 2">
    <name type="scientific">Salvia divinorum</name>
    <name type="common">Maria pastora</name>
    <name type="synonym">Diviner's sage</name>
    <dbReference type="NCBI Taxonomy" id="28513"/>
    <lineage>
        <taxon>Eukaryota</taxon>
        <taxon>Viridiplantae</taxon>
        <taxon>Streptophyta</taxon>
        <taxon>Embryophyta</taxon>
        <taxon>Tracheophyta</taxon>
        <taxon>Spermatophyta</taxon>
        <taxon>Magnoliopsida</taxon>
        <taxon>eudicotyledons</taxon>
        <taxon>Gunneridae</taxon>
        <taxon>Pentapetalae</taxon>
        <taxon>asterids</taxon>
        <taxon>lamiids</taxon>
        <taxon>Lamiales</taxon>
        <taxon>Lamiaceae</taxon>
        <taxon>Nepetoideae</taxon>
        <taxon>Mentheae</taxon>
        <taxon>Salviinae</taxon>
        <taxon>Salvia</taxon>
        <taxon>Salvia subgen. Calosphace</taxon>
    </lineage>
</organism>